<keyword evidence="2" id="KW-0479">Metal-binding</keyword>
<dbReference type="GO" id="GO:0004222">
    <property type="term" value="F:metalloendopeptidase activity"/>
    <property type="evidence" value="ECO:0007669"/>
    <property type="project" value="InterPro"/>
</dbReference>
<feature type="domain" description="Peptidase M48" evidence="8">
    <location>
        <begin position="155"/>
        <end position="337"/>
    </location>
</feature>
<reference evidence="10 11" key="1">
    <citation type="submission" date="2020-04" db="EMBL/GenBank/DDBJ databases">
        <title>Usitatibacter rugosus gen. nov., sp. nov. and Usitatibacter palustris sp. nov., novel members of Usitatibacteraceae fam. nov. within the order Nitrosomonadales isolated from soil.</title>
        <authorList>
            <person name="Huber K.J."/>
            <person name="Neumann-Schaal M."/>
            <person name="Geppert A."/>
            <person name="Luckner M."/>
            <person name="Wanner G."/>
            <person name="Overmann J."/>
        </authorList>
    </citation>
    <scope>NUCLEOTIDE SEQUENCE [LARGE SCALE GENOMIC DNA]</scope>
    <source>
        <strain evidence="10 11">0125_3</strain>
    </source>
</reference>
<organism evidence="10 11">
    <name type="scientific">Usitatibacter rugosus</name>
    <dbReference type="NCBI Taxonomy" id="2732067"/>
    <lineage>
        <taxon>Bacteria</taxon>
        <taxon>Pseudomonadati</taxon>
        <taxon>Pseudomonadota</taxon>
        <taxon>Betaproteobacteria</taxon>
        <taxon>Nitrosomonadales</taxon>
        <taxon>Usitatibacteraceae</taxon>
        <taxon>Usitatibacter</taxon>
    </lineage>
</organism>
<dbReference type="GO" id="GO:0046872">
    <property type="term" value="F:metal ion binding"/>
    <property type="evidence" value="ECO:0007669"/>
    <property type="project" value="UniProtKB-KW"/>
</dbReference>
<dbReference type="RefSeq" id="WP_171089638.1">
    <property type="nucleotide sequence ID" value="NZ_CP053069.1"/>
</dbReference>
<dbReference type="EC" id="3.4.-.-" evidence="10"/>
<dbReference type="InterPro" id="IPR001915">
    <property type="entry name" value="Peptidase_M48"/>
</dbReference>
<feature type="domain" description="DUF7092" evidence="9">
    <location>
        <begin position="4"/>
        <end position="77"/>
    </location>
</feature>
<keyword evidence="7" id="KW-0812">Transmembrane</keyword>
<dbReference type="PANTHER" id="PTHR22726:SF1">
    <property type="entry name" value="METALLOENDOPEPTIDASE OMA1, MITOCHONDRIAL"/>
    <property type="match status" value="1"/>
</dbReference>
<evidence type="ECO:0000256" key="7">
    <source>
        <dbReference type="SAM" id="Phobius"/>
    </source>
</evidence>
<evidence type="ECO:0000256" key="2">
    <source>
        <dbReference type="ARBA" id="ARBA00022723"/>
    </source>
</evidence>
<dbReference type="GO" id="GO:0016020">
    <property type="term" value="C:membrane"/>
    <property type="evidence" value="ECO:0007669"/>
    <property type="project" value="TreeGrafter"/>
</dbReference>
<name>A0A6M4GRK6_9PROT</name>
<dbReference type="KEGG" id="uru:DSM104443_00756"/>
<protein>
    <submittedName>
        <fullName evidence="10">Beta-barrel assembly-enhancing protease</fullName>
        <ecNumber evidence="10">3.4.-.-</ecNumber>
    </submittedName>
</protein>
<dbReference type="Pfam" id="PF01435">
    <property type="entry name" value="Peptidase_M48"/>
    <property type="match status" value="1"/>
</dbReference>
<feature type="transmembrane region" description="Helical" evidence="7">
    <location>
        <begin position="95"/>
        <end position="114"/>
    </location>
</feature>
<keyword evidence="11" id="KW-1185">Reference proteome</keyword>
<keyword evidence="1 6" id="KW-0645">Protease</keyword>
<evidence type="ECO:0000256" key="3">
    <source>
        <dbReference type="ARBA" id="ARBA00022801"/>
    </source>
</evidence>
<keyword evidence="7" id="KW-0472">Membrane</keyword>
<dbReference type="InterPro" id="IPR051156">
    <property type="entry name" value="Mito/Outer_Membr_Metalloprot"/>
</dbReference>
<dbReference type="Gene3D" id="3.30.2010.10">
    <property type="entry name" value="Metalloproteases ('zincins'), catalytic domain"/>
    <property type="match status" value="1"/>
</dbReference>
<gene>
    <name evidence="10" type="primary">bepA_2</name>
    <name evidence="10" type="ORF">DSM104443_00756</name>
</gene>
<evidence type="ECO:0000259" key="9">
    <source>
        <dbReference type="Pfam" id="PF23368"/>
    </source>
</evidence>
<evidence type="ECO:0000313" key="11">
    <source>
        <dbReference type="Proteomes" id="UP000501534"/>
    </source>
</evidence>
<evidence type="ECO:0000259" key="8">
    <source>
        <dbReference type="Pfam" id="PF01435"/>
    </source>
</evidence>
<dbReference type="CDD" id="cd07332">
    <property type="entry name" value="M48C_Oma1_like"/>
    <property type="match status" value="1"/>
</dbReference>
<comment type="cofactor">
    <cofactor evidence="6">
        <name>Zn(2+)</name>
        <dbReference type="ChEBI" id="CHEBI:29105"/>
    </cofactor>
    <text evidence="6">Binds 1 zinc ion per subunit.</text>
</comment>
<evidence type="ECO:0000256" key="1">
    <source>
        <dbReference type="ARBA" id="ARBA00022670"/>
    </source>
</evidence>
<keyword evidence="3 6" id="KW-0378">Hydrolase</keyword>
<dbReference type="InterPro" id="IPR055518">
    <property type="entry name" value="DUF7092"/>
</dbReference>
<dbReference type="GO" id="GO:0051603">
    <property type="term" value="P:proteolysis involved in protein catabolic process"/>
    <property type="evidence" value="ECO:0007669"/>
    <property type="project" value="TreeGrafter"/>
</dbReference>
<evidence type="ECO:0000256" key="6">
    <source>
        <dbReference type="RuleBase" id="RU003983"/>
    </source>
</evidence>
<keyword evidence="7" id="KW-1133">Transmembrane helix</keyword>
<evidence type="ECO:0000256" key="5">
    <source>
        <dbReference type="ARBA" id="ARBA00023049"/>
    </source>
</evidence>
<keyword evidence="4 6" id="KW-0862">Zinc</keyword>
<dbReference type="AlphaFoldDB" id="A0A6M4GRK6"/>
<keyword evidence="5 6" id="KW-0482">Metalloprotease</keyword>
<evidence type="ECO:0000256" key="4">
    <source>
        <dbReference type="ARBA" id="ARBA00022833"/>
    </source>
</evidence>
<proteinExistence type="inferred from homology"/>
<dbReference type="PANTHER" id="PTHR22726">
    <property type="entry name" value="METALLOENDOPEPTIDASE OMA1"/>
    <property type="match status" value="1"/>
</dbReference>
<dbReference type="EMBL" id="CP053069">
    <property type="protein sequence ID" value="QJR09706.1"/>
    <property type="molecule type" value="Genomic_DNA"/>
</dbReference>
<dbReference type="Pfam" id="PF23368">
    <property type="entry name" value="DUF7092"/>
    <property type="match status" value="1"/>
</dbReference>
<evidence type="ECO:0000313" key="10">
    <source>
        <dbReference type="EMBL" id="QJR09706.1"/>
    </source>
</evidence>
<dbReference type="Proteomes" id="UP000501534">
    <property type="component" value="Chromosome"/>
</dbReference>
<accession>A0A6M4GRK6</accession>
<sequence>MSAFDADYFDGRSSRRHPVRAEATGGLLRVAGESIALEAALPDLRFLPRVGGTPLRIALPDGGLLVATDFNAVDAAVGVPLETDLAHRMESHARIVAAALAFIVGLGVFGYYYGIPWAADRIADRLPYEAETALSGDFMDAIDRAFFEPSKLEAARREDLKADFQALVAASGLPASTRVEFRVSKLLGANAVAIPGGTVIMTDALVKPMTDAEVVGVMAHELGHLKRRHGLRVVIGGSLYAVLSFTFLGDAGALASLASTAPQIIVQSGYSRDYEREADAYAVDLLRAAGRPPGDYAAALEALSRIVHKDGERRGSEWTYLSSHPDLAERIERAREAK</sequence>
<comment type="similarity">
    <text evidence="6">Belongs to the peptidase M48 family.</text>
</comment>